<reference evidence="2 3" key="1">
    <citation type="submission" date="2018-09" db="EMBL/GenBank/DDBJ databases">
        <title>Alcanivorax profundi sp. nov., isolated from 1000 m-depth seawater of the Mariana Trench.</title>
        <authorList>
            <person name="Liu J."/>
        </authorList>
    </citation>
    <scope>NUCLEOTIDE SEQUENCE [LARGE SCALE GENOMIC DNA]</scope>
    <source>
        <strain evidence="2 3">MTEO17</strain>
    </source>
</reference>
<dbReference type="Pfam" id="PF09982">
    <property type="entry name" value="LpxR"/>
    <property type="match status" value="1"/>
</dbReference>
<evidence type="ECO:0000313" key="3">
    <source>
        <dbReference type="Proteomes" id="UP000283734"/>
    </source>
</evidence>
<dbReference type="InterPro" id="IPR037107">
    <property type="entry name" value="Put_OMP_sf"/>
</dbReference>
<proteinExistence type="predicted"/>
<protein>
    <submittedName>
        <fullName evidence="2">Lipid A deacylase LpxR family protein</fullName>
    </submittedName>
</protein>
<dbReference type="Gene3D" id="2.40.128.140">
    <property type="entry name" value="Outer membrane protein"/>
    <property type="match status" value="1"/>
</dbReference>
<dbReference type="EMBL" id="QYYA01000002">
    <property type="protein sequence ID" value="RJG18373.1"/>
    <property type="molecule type" value="Genomic_DNA"/>
</dbReference>
<dbReference type="RefSeq" id="WP_022985789.1">
    <property type="nucleotide sequence ID" value="NZ_CAXGPP010000033.1"/>
</dbReference>
<organism evidence="2 3">
    <name type="scientific">Alcanivorax profundi</name>
    <dbReference type="NCBI Taxonomy" id="2338368"/>
    <lineage>
        <taxon>Bacteria</taxon>
        <taxon>Pseudomonadati</taxon>
        <taxon>Pseudomonadota</taxon>
        <taxon>Gammaproteobacteria</taxon>
        <taxon>Oceanospirillales</taxon>
        <taxon>Alcanivoracaceae</taxon>
        <taxon>Alcanivorax</taxon>
    </lineage>
</organism>
<feature type="chain" id="PRO_5019011644" evidence="1">
    <location>
        <begin position="26"/>
        <end position="331"/>
    </location>
</feature>
<feature type="signal peptide" evidence="1">
    <location>
        <begin position="1"/>
        <end position="25"/>
    </location>
</feature>
<sequence length="331" mass="35369">MSTPLLARASSLGLFIIALPVAASASTLGFSWDNDLFVGSDGQYTNGVRLSWVGDGHDCGQAGSVTCSLAKGLSPLPGVGVRDRQNAMTLSLEQAMITPSDISRTTPDYQDLPYIGYSNLEAGLFSWGADSLTGYGVRIGVVGEDSGAEQSQKMVHRITGSTEPQGWEYQLGPDVIGGAYVIHARRAWQRVSDSGWQTELGYAAGVDANNFHATASAGGFLRFGRNLPRNFIPDYAGIGTAGSLVGLFDGHGFGWEAFIATFGEYIGYSYLEAHSGPYQVETRDGILGLVIGGGVRWDRFSFTLTLQGSSSPLRDSDEPLSFGNMSFMWQI</sequence>
<dbReference type="Proteomes" id="UP000283734">
    <property type="component" value="Unassembled WGS sequence"/>
</dbReference>
<dbReference type="OrthoDB" id="9776275at2"/>
<gene>
    <name evidence="2" type="ORF">D4A39_07830</name>
</gene>
<evidence type="ECO:0000313" key="2">
    <source>
        <dbReference type="EMBL" id="RJG18373.1"/>
    </source>
</evidence>
<keyword evidence="1" id="KW-0732">Signal</keyword>
<dbReference type="InterPro" id="IPR018707">
    <property type="entry name" value="LpxR"/>
</dbReference>
<name>A0A418XZD6_9GAMM</name>
<comment type="caution">
    <text evidence="2">The sequence shown here is derived from an EMBL/GenBank/DDBJ whole genome shotgun (WGS) entry which is preliminary data.</text>
</comment>
<accession>A0A418XZD6</accession>
<keyword evidence="3" id="KW-1185">Reference proteome</keyword>
<dbReference type="AlphaFoldDB" id="A0A418XZD6"/>
<evidence type="ECO:0000256" key="1">
    <source>
        <dbReference type="SAM" id="SignalP"/>
    </source>
</evidence>